<feature type="transmembrane region" description="Helical" evidence="1">
    <location>
        <begin position="225"/>
        <end position="242"/>
    </location>
</feature>
<sequence length="306" mass="31195">MADRGMVLSLITGVTALVLAYFPFMKQMRRQGDERIAHELQALGIDQAEHEVAATGNREMPKDCALADTAQLEVWGKRFAVIVLAAMAGVILYMAVTKLLGMGGMEGGAGAAFIGGVAAVLLILASVVYGRANALDKISDHLVDGFVFAFKAMGPVVPIAGFFFLGNADFAGPILSLEDGAKAPGFLFDLVKAAQAAIPPSALLTAFGLLIVGIITGLDGSGFSGLPLTGSLAGAFASSSGVDAETLAAIGQMGAIWAGGGTIVAWSSLVAVAGFTGVSVMELARKNLLPVLIGLAVSTVAALLLW</sequence>
<feature type="transmembrane region" description="Helical" evidence="1">
    <location>
        <begin position="287"/>
        <end position="305"/>
    </location>
</feature>
<accession>A0A8J3FC93</accession>
<keyword evidence="1" id="KW-1133">Transmembrane helix</keyword>
<feature type="transmembrane region" description="Helical" evidence="1">
    <location>
        <begin position="108"/>
        <end position="130"/>
    </location>
</feature>
<feature type="transmembrane region" description="Helical" evidence="1">
    <location>
        <begin position="142"/>
        <end position="165"/>
    </location>
</feature>
<keyword evidence="3" id="KW-1185">Reference proteome</keyword>
<evidence type="ECO:0000313" key="3">
    <source>
        <dbReference type="Proteomes" id="UP000637720"/>
    </source>
</evidence>
<name>A0A8J3FC93_9BACI</name>
<dbReference type="Proteomes" id="UP000637720">
    <property type="component" value="Unassembled WGS sequence"/>
</dbReference>
<feature type="transmembrane region" description="Helical" evidence="1">
    <location>
        <begin position="197"/>
        <end position="218"/>
    </location>
</feature>
<feature type="transmembrane region" description="Helical" evidence="1">
    <location>
        <begin position="79"/>
        <end position="96"/>
    </location>
</feature>
<comment type="caution">
    <text evidence="2">The sequence shown here is derived from an EMBL/GenBank/DDBJ whole genome shotgun (WGS) entry which is preliminary data.</text>
</comment>
<organism evidence="2 3">
    <name type="scientific">Calditerricola satsumensis</name>
    <dbReference type="NCBI Taxonomy" id="373054"/>
    <lineage>
        <taxon>Bacteria</taxon>
        <taxon>Bacillati</taxon>
        <taxon>Bacillota</taxon>
        <taxon>Bacilli</taxon>
        <taxon>Bacillales</taxon>
        <taxon>Bacillaceae</taxon>
        <taxon>Calditerricola</taxon>
    </lineage>
</organism>
<gene>
    <name evidence="2" type="ORF">GCM10007043_00360</name>
</gene>
<reference evidence="2" key="2">
    <citation type="submission" date="2020-09" db="EMBL/GenBank/DDBJ databases">
        <authorList>
            <person name="Sun Q."/>
            <person name="Ohkuma M."/>
        </authorList>
    </citation>
    <scope>NUCLEOTIDE SEQUENCE</scope>
    <source>
        <strain evidence="2">JCM 14719</strain>
    </source>
</reference>
<dbReference type="AlphaFoldDB" id="A0A8J3FC93"/>
<dbReference type="EMBL" id="BMOF01000001">
    <property type="protein sequence ID" value="GGJ90604.1"/>
    <property type="molecule type" value="Genomic_DNA"/>
</dbReference>
<protein>
    <submittedName>
        <fullName evidence="2">Uncharacterized protein</fullName>
    </submittedName>
</protein>
<feature type="transmembrane region" description="Helical" evidence="1">
    <location>
        <begin position="254"/>
        <end position="275"/>
    </location>
</feature>
<evidence type="ECO:0000256" key="1">
    <source>
        <dbReference type="SAM" id="Phobius"/>
    </source>
</evidence>
<reference evidence="2" key="1">
    <citation type="journal article" date="2014" name="Int. J. Syst. Evol. Microbiol.">
        <title>Complete genome sequence of Corynebacterium casei LMG S-19264T (=DSM 44701T), isolated from a smear-ripened cheese.</title>
        <authorList>
            <consortium name="US DOE Joint Genome Institute (JGI-PGF)"/>
            <person name="Walter F."/>
            <person name="Albersmeier A."/>
            <person name="Kalinowski J."/>
            <person name="Ruckert C."/>
        </authorList>
    </citation>
    <scope>NUCLEOTIDE SEQUENCE</scope>
    <source>
        <strain evidence="2">JCM 14719</strain>
    </source>
</reference>
<proteinExistence type="predicted"/>
<keyword evidence="1" id="KW-0472">Membrane</keyword>
<evidence type="ECO:0000313" key="2">
    <source>
        <dbReference type="EMBL" id="GGJ90604.1"/>
    </source>
</evidence>
<feature type="transmembrane region" description="Helical" evidence="1">
    <location>
        <begin position="6"/>
        <end position="25"/>
    </location>
</feature>
<keyword evidence="1" id="KW-0812">Transmembrane</keyword>